<dbReference type="InterPro" id="IPR015797">
    <property type="entry name" value="NUDIX_hydrolase-like_dom_sf"/>
</dbReference>
<name>A0AA41W7P5_9GAMM</name>
<evidence type="ECO:0000313" key="17">
    <source>
        <dbReference type="Proteomes" id="UP001165393"/>
    </source>
</evidence>
<dbReference type="Gene3D" id="1.10.340.30">
    <property type="entry name" value="Hypothetical protein, domain 2"/>
    <property type="match status" value="1"/>
</dbReference>
<dbReference type="InterPro" id="IPR003265">
    <property type="entry name" value="HhH-GPD_domain"/>
</dbReference>
<dbReference type="NCBIfam" id="TIGR01084">
    <property type="entry name" value="mutY"/>
    <property type="match status" value="1"/>
</dbReference>
<dbReference type="PANTHER" id="PTHR42944:SF1">
    <property type="entry name" value="ADENINE DNA GLYCOSYLASE"/>
    <property type="match status" value="1"/>
</dbReference>
<dbReference type="PROSITE" id="PS01155">
    <property type="entry name" value="ENDONUCLEASE_III_2"/>
    <property type="match status" value="1"/>
</dbReference>
<dbReference type="GO" id="GO:0035485">
    <property type="term" value="F:adenine/guanine mispair binding"/>
    <property type="evidence" value="ECO:0007669"/>
    <property type="project" value="TreeGrafter"/>
</dbReference>
<dbReference type="EC" id="3.2.2.31" evidence="4 14"/>
<dbReference type="RefSeq" id="WP_251261686.1">
    <property type="nucleotide sequence ID" value="NZ_JAMQGP010000004.1"/>
</dbReference>
<dbReference type="InterPro" id="IPR011257">
    <property type="entry name" value="DNA_glycosylase"/>
</dbReference>
<dbReference type="InterPro" id="IPR000445">
    <property type="entry name" value="HhH_motif"/>
</dbReference>
<dbReference type="Pfam" id="PF00730">
    <property type="entry name" value="HhH-GPD"/>
    <property type="match status" value="1"/>
</dbReference>
<evidence type="ECO:0000256" key="13">
    <source>
        <dbReference type="ARBA" id="ARBA00023295"/>
    </source>
</evidence>
<dbReference type="GO" id="GO:0006298">
    <property type="term" value="P:mismatch repair"/>
    <property type="evidence" value="ECO:0007669"/>
    <property type="project" value="TreeGrafter"/>
</dbReference>
<dbReference type="PANTHER" id="PTHR42944">
    <property type="entry name" value="ADENINE DNA GLYCOSYLASE"/>
    <property type="match status" value="1"/>
</dbReference>
<dbReference type="SMART" id="SM00478">
    <property type="entry name" value="ENDO3c"/>
    <property type="match status" value="1"/>
</dbReference>
<keyword evidence="9" id="KW-0378">Hydrolase</keyword>
<evidence type="ECO:0000256" key="1">
    <source>
        <dbReference type="ARBA" id="ARBA00000843"/>
    </source>
</evidence>
<protein>
    <recommendedName>
        <fullName evidence="5 14">Adenine DNA glycosylase</fullName>
        <ecNumber evidence="4 14">3.2.2.31</ecNumber>
    </recommendedName>
</protein>
<dbReference type="FunFam" id="1.10.340.30:FF:000002">
    <property type="entry name" value="Adenine DNA glycosylase"/>
    <property type="match status" value="1"/>
</dbReference>
<keyword evidence="11" id="KW-0411">Iron-sulfur</keyword>
<dbReference type="Pfam" id="PF14815">
    <property type="entry name" value="NUDIX_4"/>
    <property type="match status" value="1"/>
</dbReference>
<evidence type="ECO:0000256" key="12">
    <source>
        <dbReference type="ARBA" id="ARBA00023204"/>
    </source>
</evidence>
<dbReference type="InterPro" id="IPR004035">
    <property type="entry name" value="Endouclease-III_FeS-bd_BS"/>
</dbReference>
<organism evidence="16 17">
    <name type="scientific">Echinimonas agarilytica</name>
    <dbReference type="NCBI Taxonomy" id="1215918"/>
    <lineage>
        <taxon>Bacteria</taxon>
        <taxon>Pseudomonadati</taxon>
        <taxon>Pseudomonadota</taxon>
        <taxon>Gammaproteobacteria</taxon>
        <taxon>Alteromonadales</taxon>
        <taxon>Echinimonadaceae</taxon>
        <taxon>Echinimonas</taxon>
    </lineage>
</organism>
<dbReference type="InterPro" id="IPR029119">
    <property type="entry name" value="MutY_C"/>
</dbReference>
<dbReference type="CDD" id="cd03431">
    <property type="entry name" value="NUDIX_DNA_Glycosylase_C-MutY"/>
    <property type="match status" value="1"/>
</dbReference>
<dbReference type="GO" id="GO:0006284">
    <property type="term" value="P:base-excision repair"/>
    <property type="evidence" value="ECO:0007669"/>
    <property type="project" value="UniProtKB-UniRule"/>
</dbReference>
<dbReference type="InterPro" id="IPR004036">
    <property type="entry name" value="Endonuclease-III-like_CS2"/>
</dbReference>
<dbReference type="Proteomes" id="UP001165393">
    <property type="component" value="Unassembled WGS sequence"/>
</dbReference>
<accession>A0AA41W7P5</accession>
<keyword evidence="17" id="KW-1185">Reference proteome</keyword>
<evidence type="ECO:0000256" key="2">
    <source>
        <dbReference type="ARBA" id="ARBA00002933"/>
    </source>
</evidence>
<evidence type="ECO:0000256" key="6">
    <source>
        <dbReference type="ARBA" id="ARBA00022485"/>
    </source>
</evidence>
<dbReference type="PROSITE" id="PS00764">
    <property type="entry name" value="ENDONUCLEASE_III_1"/>
    <property type="match status" value="1"/>
</dbReference>
<keyword evidence="13 14" id="KW-0326">Glycosidase</keyword>
<evidence type="ECO:0000256" key="11">
    <source>
        <dbReference type="ARBA" id="ARBA00023014"/>
    </source>
</evidence>
<dbReference type="GO" id="GO:0032357">
    <property type="term" value="F:oxidized purine DNA binding"/>
    <property type="evidence" value="ECO:0007669"/>
    <property type="project" value="TreeGrafter"/>
</dbReference>
<dbReference type="InterPro" id="IPR023170">
    <property type="entry name" value="HhH_base_excis_C"/>
</dbReference>
<sequence>MISTDIAHIPAPEFAQRLLEWAAEQGRHDLPWQIDATPYSVLVSEIMLQQTQVATVIPYYQRWLKSFPTVEILANAHEDQVMAHWQGLGYYSRARNLHKAAKYVLDSCNGQFPNDLKGLEAIPGVGRYTAGAVMSFAYDNFGPIVDGNVRRLFCRLFGIDGLPTSTAVTKTLWALAEHYTPQTRNRNFAQGLLDMGATLCTPKSPKCERCCFADDCIAKTQDRVTELPTPKPKKVIPTKNVEFIWHVKHHKIFLQKRPDSGIWGGLWCLPESDENQVEEKAKSVGKFKHTFSHYKLDATVVHRPVSDETGQWFSQQELRDIGLPKPIQSFIDKHFE</sequence>
<evidence type="ECO:0000256" key="5">
    <source>
        <dbReference type="ARBA" id="ARBA00022023"/>
    </source>
</evidence>
<evidence type="ECO:0000313" key="16">
    <source>
        <dbReference type="EMBL" id="MCM2680266.1"/>
    </source>
</evidence>
<keyword evidence="12" id="KW-0234">DNA repair</keyword>
<dbReference type="CDD" id="cd00056">
    <property type="entry name" value="ENDO3c"/>
    <property type="match status" value="1"/>
</dbReference>
<keyword evidence="10 14" id="KW-0408">Iron</keyword>
<dbReference type="Pfam" id="PF00633">
    <property type="entry name" value="HHH"/>
    <property type="match status" value="1"/>
</dbReference>
<dbReference type="Gene3D" id="3.90.79.10">
    <property type="entry name" value="Nucleoside Triphosphate Pyrophosphohydrolase"/>
    <property type="match status" value="1"/>
</dbReference>
<dbReference type="GO" id="GO:0046872">
    <property type="term" value="F:metal ion binding"/>
    <property type="evidence" value="ECO:0007669"/>
    <property type="project" value="UniProtKB-UniRule"/>
</dbReference>
<evidence type="ECO:0000256" key="8">
    <source>
        <dbReference type="ARBA" id="ARBA00022763"/>
    </source>
</evidence>
<dbReference type="GO" id="GO:0000701">
    <property type="term" value="F:purine-specific mismatch base pair DNA N-glycosylase activity"/>
    <property type="evidence" value="ECO:0007669"/>
    <property type="project" value="UniProtKB-EC"/>
</dbReference>
<evidence type="ECO:0000256" key="9">
    <source>
        <dbReference type="ARBA" id="ARBA00022801"/>
    </source>
</evidence>
<dbReference type="Gene3D" id="1.10.1670.10">
    <property type="entry name" value="Helix-hairpin-Helix base-excision DNA repair enzymes (C-terminal)"/>
    <property type="match status" value="1"/>
</dbReference>
<dbReference type="SUPFAM" id="SSF55811">
    <property type="entry name" value="Nudix"/>
    <property type="match status" value="1"/>
</dbReference>
<dbReference type="GO" id="GO:0051539">
    <property type="term" value="F:4 iron, 4 sulfur cluster binding"/>
    <property type="evidence" value="ECO:0007669"/>
    <property type="project" value="UniProtKB-UniRule"/>
</dbReference>
<evidence type="ECO:0000256" key="14">
    <source>
        <dbReference type="RuleBase" id="RU365096"/>
    </source>
</evidence>
<comment type="similarity">
    <text evidence="3 14">Belongs to the Nth/MutY family.</text>
</comment>
<comment type="caution">
    <text evidence="16">The sequence shown here is derived from an EMBL/GenBank/DDBJ whole genome shotgun (WGS) entry which is preliminary data.</text>
</comment>
<dbReference type="SUPFAM" id="SSF48150">
    <property type="entry name" value="DNA-glycosylase"/>
    <property type="match status" value="1"/>
</dbReference>
<feature type="domain" description="HhH-GPD" evidence="15">
    <location>
        <begin position="47"/>
        <end position="198"/>
    </location>
</feature>
<comment type="catalytic activity">
    <reaction evidence="1 14">
        <text>Hydrolyzes free adenine bases from 7,8-dihydro-8-oxoguanine:adenine mismatched double-stranded DNA, leaving an apurinic site.</text>
        <dbReference type="EC" id="3.2.2.31"/>
    </reaction>
</comment>
<evidence type="ECO:0000256" key="3">
    <source>
        <dbReference type="ARBA" id="ARBA00008343"/>
    </source>
</evidence>
<keyword evidence="6" id="KW-0004">4Fe-4S</keyword>
<gene>
    <name evidence="16" type="primary">mutY</name>
    <name evidence="16" type="ORF">NAF29_11365</name>
</gene>
<dbReference type="GO" id="GO:0034039">
    <property type="term" value="F:8-oxo-7,8-dihydroguanine DNA N-glycosylase activity"/>
    <property type="evidence" value="ECO:0007669"/>
    <property type="project" value="TreeGrafter"/>
</dbReference>
<dbReference type="EMBL" id="JAMQGP010000004">
    <property type="protein sequence ID" value="MCM2680266.1"/>
    <property type="molecule type" value="Genomic_DNA"/>
</dbReference>
<comment type="cofactor">
    <cofactor evidence="14">
        <name>[4Fe-4S] cluster</name>
        <dbReference type="ChEBI" id="CHEBI:49883"/>
    </cofactor>
    <text evidence="14">Binds 1 [4Fe-4S] cluster.</text>
</comment>
<keyword evidence="7" id="KW-0479">Metal-binding</keyword>
<evidence type="ECO:0000259" key="15">
    <source>
        <dbReference type="SMART" id="SM00478"/>
    </source>
</evidence>
<comment type="function">
    <text evidence="2">Adenine glycosylase active on G-A mispairs. MutY also corrects error-prone DNA synthesis past GO lesions which are due to the oxidatively damaged form of guanine: 7,8-dihydro-8-oxoguanine (8-oxo-dGTP).</text>
</comment>
<reference evidence="16 17" key="1">
    <citation type="journal article" date="2013" name="Antonie Van Leeuwenhoek">
        <title>Echinimonas agarilytica gen. nov., sp. nov., a new gammaproteobacterium isolated from the sea urchin Strongylocentrotus intermedius.</title>
        <authorList>
            <person name="Nedashkovskaya O.I."/>
            <person name="Stenkova A.M."/>
            <person name="Zhukova N.V."/>
            <person name="Van Trappen S."/>
            <person name="Lee J.S."/>
            <person name="Kim S.B."/>
        </authorList>
    </citation>
    <scope>NUCLEOTIDE SEQUENCE [LARGE SCALE GENOMIC DNA]</scope>
    <source>
        <strain evidence="16 17">KMM 6351</strain>
    </source>
</reference>
<keyword evidence="8 14" id="KW-0227">DNA damage</keyword>
<evidence type="ECO:0000256" key="10">
    <source>
        <dbReference type="ARBA" id="ARBA00023004"/>
    </source>
</evidence>
<dbReference type="AlphaFoldDB" id="A0AA41W7P5"/>
<dbReference type="InterPro" id="IPR005760">
    <property type="entry name" value="A/G_AdeGlyc_MutY"/>
</dbReference>
<evidence type="ECO:0000256" key="4">
    <source>
        <dbReference type="ARBA" id="ARBA00012045"/>
    </source>
</evidence>
<dbReference type="InterPro" id="IPR044298">
    <property type="entry name" value="MIG/MutY"/>
</dbReference>
<proteinExistence type="inferred from homology"/>
<evidence type="ECO:0000256" key="7">
    <source>
        <dbReference type="ARBA" id="ARBA00022723"/>
    </source>
</evidence>